<sequence>MSINLFELMNIFVQLAECGSFTKTAELLHLHRPAVTKGIQQLEAHLNTRLLQRTTRQIHLTPEGEAFYQRCKLLLAEVDHTLQNFSPNRPLAGILRVDMPTSLAKYLIIPSLKDFYRQYPQLKIVISSNDSQIDLVKEGVDCTLRLGELIDSDYIARKVGNLKMLTCASPAYLAKFGIPHTLEDLKTHQGVAFSLPNRRFLDWDFQTPQGKTTLPIPNWQLAITRAEDYVCAAVEGLGMIQAMEIYVEDKLADGRLIALLPHFPVPDKPLSLPYPSRLHLAQKVKVFGDWITSLLQNK</sequence>
<dbReference type="SUPFAM" id="SSF46785">
    <property type="entry name" value="Winged helix' DNA-binding domain"/>
    <property type="match status" value="1"/>
</dbReference>
<dbReference type="PANTHER" id="PTHR30537:SF72">
    <property type="entry name" value="LYSR FAMILY TRANSCRIPTIONAL REGULATOR"/>
    <property type="match status" value="1"/>
</dbReference>
<accession>A0A1V3IYQ1</accession>
<dbReference type="Proteomes" id="UP000188728">
    <property type="component" value="Unassembled WGS sequence"/>
</dbReference>
<dbReference type="InterPro" id="IPR058163">
    <property type="entry name" value="LysR-type_TF_proteobact-type"/>
</dbReference>
<gene>
    <name evidence="6" type="ORF">BKK51_00260</name>
</gene>
<comment type="similarity">
    <text evidence="1">Belongs to the LysR transcriptional regulatory family.</text>
</comment>
<dbReference type="CDD" id="cd08472">
    <property type="entry name" value="PBP2_CrgA_like_3"/>
    <property type="match status" value="1"/>
</dbReference>
<evidence type="ECO:0000256" key="3">
    <source>
        <dbReference type="ARBA" id="ARBA00023125"/>
    </source>
</evidence>
<dbReference type="AlphaFoldDB" id="A0A1V3IYQ1"/>
<evidence type="ECO:0000256" key="2">
    <source>
        <dbReference type="ARBA" id="ARBA00023015"/>
    </source>
</evidence>
<keyword evidence="3" id="KW-0238">DNA-binding</keyword>
<dbReference type="PROSITE" id="PS50931">
    <property type="entry name" value="HTH_LYSR"/>
    <property type="match status" value="1"/>
</dbReference>
<comment type="caution">
    <text evidence="6">The sequence shown here is derived from an EMBL/GenBank/DDBJ whole genome shotgun (WGS) entry which is preliminary data.</text>
</comment>
<feature type="domain" description="HTH lysR-type" evidence="5">
    <location>
        <begin position="1"/>
        <end position="61"/>
    </location>
</feature>
<keyword evidence="4" id="KW-0804">Transcription</keyword>
<dbReference type="RefSeq" id="WP_077473485.1">
    <property type="nucleotide sequence ID" value="NZ_MLHK01000001.1"/>
</dbReference>
<evidence type="ECO:0000313" key="7">
    <source>
        <dbReference type="Proteomes" id="UP000188728"/>
    </source>
</evidence>
<dbReference type="FunFam" id="1.10.10.10:FF:000001">
    <property type="entry name" value="LysR family transcriptional regulator"/>
    <property type="match status" value="1"/>
</dbReference>
<dbReference type="InterPro" id="IPR036390">
    <property type="entry name" value="WH_DNA-bd_sf"/>
</dbReference>
<dbReference type="GO" id="GO:0006351">
    <property type="term" value="P:DNA-templated transcription"/>
    <property type="evidence" value="ECO:0007669"/>
    <property type="project" value="TreeGrafter"/>
</dbReference>
<name>A0A1V3IYQ1_9PAST</name>
<dbReference type="InterPro" id="IPR000847">
    <property type="entry name" value="LysR_HTH_N"/>
</dbReference>
<dbReference type="InterPro" id="IPR036388">
    <property type="entry name" value="WH-like_DNA-bd_sf"/>
</dbReference>
<evidence type="ECO:0000256" key="1">
    <source>
        <dbReference type="ARBA" id="ARBA00009437"/>
    </source>
</evidence>
<dbReference type="Pfam" id="PF03466">
    <property type="entry name" value="LysR_substrate"/>
    <property type="match status" value="1"/>
</dbReference>
<reference evidence="6 7" key="1">
    <citation type="submission" date="2016-10" db="EMBL/GenBank/DDBJ databases">
        <title>Rodentibacter gen. nov. and new species.</title>
        <authorList>
            <person name="Christensen H."/>
        </authorList>
    </citation>
    <scope>NUCLEOTIDE SEQUENCE [LARGE SCALE GENOMIC DNA]</scope>
    <source>
        <strain evidence="6 7">H1983213011</strain>
    </source>
</reference>
<dbReference type="GO" id="GO:0043565">
    <property type="term" value="F:sequence-specific DNA binding"/>
    <property type="evidence" value="ECO:0007669"/>
    <property type="project" value="TreeGrafter"/>
</dbReference>
<dbReference type="Pfam" id="PF00126">
    <property type="entry name" value="HTH_1"/>
    <property type="match status" value="1"/>
</dbReference>
<dbReference type="GO" id="GO:0003700">
    <property type="term" value="F:DNA-binding transcription factor activity"/>
    <property type="evidence" value="ECO:0007669"/>
    <property type="project" value="InterPro"/>
</dbReference>
<dbReference type="Gene3D" id="3.40.190.290">
    <property type="match status" value="1"/>
</dbReference>
<evidence type="ECO:0000313" key="6">
    <source>
        <dbReference type="EMBL" id="OOF47324.1"/>
    </source>
</evidence>
<dbReference type="Gene3D" id="1.10.10.10">
    <property type="entry name" value="Winged helix-like DNA-binding domain superfamily/Winged helix DNA-binding domain"/>
    <property type="match status" value="1"/>
</dbReference>
<protein>
    <submittedName>
        <fullName evidence="6">LysR family transcriptional regulator</fullName>
    </submittedName>
</protein>
<evidence type="ECO:0000256" key="4">
    <source>
        <dbReference type="ARBA" id="ARBA00023163"/>
    </source>
</evidence>
<keyword evidence="2" id="KW-0805">Transcription regulation</keyword>
<dbReference type="PANTHER" id="PTHR30537">
    <property type="entry name" value="HTH-TYPE TRANSCRIPTIONAL REGULATOR"/>
    <property type="match status" value="1"/>
</dbReference>
<dbReference type="EMBL" id="MLHK01000001">
    <property type="protein sequence ID" value="OOF47324.1"/>
    <property type="molecule type" value="Genomic_DNA"/>
</dbReference>
<dbReference type="InterPro" id="IPR005119">
    <property type="entry name" value="LysR_subst-bd"/>
</dbReference>
<dbReference type="SUPFAM" id="SSF53850">
    <property type="entry name" value="Periplasmic binding protein-like II"/>
    <property type="match status" value="1"/>
</dbReference>
<proteinExistence type="inferred from homology"/>
<evidence type="ECO:0000259" key="5">
    <source>
        <dbReference type="PROSITE" id="PS50931"/>
    </source>
</evidence>
<organism evidence="6 7">
    <name type="scientific">Rodentibacter trehalosifermentans</name>
    <dbReference type="NCBI Taxonomy" id="1908263"/>
    <lineage>
        <taxon>Bacteria</taxon>
        <taxon>Pseudomonadati</taxon>
        <taxon>Pseudomonadota</taxon>
        <taxon>Gammaproteobacteria</taxon>
        <taxon>Pasteurellales</taxon>
        <taxon>Pasteurellaceae</taxon>
        <taxon>Rodentibacter</taxon>
    </lineage>
</organism>